<gene>
    <name evidence="3" type="ORF">IRI77_00835</name>
</gene>
<evidence type="ECO:0000313" key="4">
    <source>
        <dbReference type="Proteomes" id="UP000593892"/>
    </source>
</evidence>
<organism evidence="3 4">
    <name type="scientific">Paludibaculum fermentans</name>
    <dbReference type="NCBI Taxonomy" id="1473598"/>
    <lineage>
        <taxon>Bacteria</taxon>
        <taxon>Pseudomonadati</taxon>
        <taxon>Acidobacteriota</taxon>
        <taxon>Terriglobia</taxon>
        <taxon>Bryobacterales</taxon>
        <taxon>Bryobacteraceae</taxon>
        <taxon>Paludibaculum</taxon>
    </lineage>
</organism>
<evidence type="ECO:0000313" key="3">
    <source>
        <dbReference type="EMBL" id="QOY88540.1"/>
    </source>
</evidence>
<proteinExistence type="predicted"/>
<dbReference type="AlphaFoldDB" id="A0A7S7SLY8"/>
<feature type="domain" description="NADH:ubiquinone oxidoreductase-like 20kDa subunit" evidence="2">
    <location>
        <begin position="14"/>
        <end position="160"/>
    </location>
</feature>
<keyword evidence="4" id="KW-1185">Reference proteome</keyword>
<dbReference type="InterPro" id="IPR037024">
    <property type="entry name" value="NiFe_Hase_small_N_sf"/>
</dbReference>
<dbReference type="PANTHER" id="PTHR42845:SF1">
    <property type="entry name" value="HYDROGENASE SMALL SUBUNIT"/>
    <property type="match status" value="1"/>
</dbReference>
<evidence type="ECO:0000259" key="2">
    <source>
        <dbReference type="Pfam" id="PF01058"/>
    </source>
</evidence>
<sequence length="181" mass="19553">MSKAKVATVWLDGCSGCHMSLLDIDEVLIEVLHKADIVYGPLVDAQEFPEGVDVTLTEGAVSSQHDYKLIQQIRKRTKFLIALGDCAVTGNVPSMRNTIPTKRLLERAYVEGADIHQRAPSDGVPALLRHAVPVQEIVKVDLHLPGCPPKPALIAFALTELLAGRKPDLTNASVASLVKFG</sequence>
<name>A0A7S7SLY8_PALFE</name>
<dbReference type="InterPro" id="IPR051349">
    <property type="entry name" value="Hydrogenase_assoc-protein"/>
</dbReference>
<dbReference type="GO" id="GO:0051536">
    <property type="term" value="F:iron-sulfur cluster binding"/>
    <property type="evidence" value="ECO:0007669"/>
    <property type="project" value="InterPro"/>
</dbReference>
<dbReference type="Pfam" id="PF01058">
    <property type="entry name" value="Oxidored_q6"/>
    <property type="match status" value="1"/>
</dbReference>
<dbReference type="EMBL" id="CP063849">
    <property type="protein sequence ID" value="QOY88540.1"/>
    <property type="molecule type" value="Genomic_DNA"/>
</dbReference>
<reference evidence="3 4" key="1">
    <citation type="submission" date="2020-10" db="EMBL/GenBank/DDBJ databases">
        <title>Complete genome sequence of Paludibaculum fermentans P105T, a facultatively anaerobic acidobacterium capable of dissimilatory Fe(III) reduction.</title>
        <authorList>
            <person name="Dedysh S.N."/>
            <person name="Beletsky A.V."/>
            <person name="Kulichevskaya I.S."/>
            <person name="Mardanov A.V."/>
            <person name="Ravin N.V."/>
        </authorList>
    </citation>
    <scope>NUCLEOTIDE SEQUENCE [LARGE SCALE GENOMIC DNA]</scope>
    <source>
        <strain evidence="3 4">P105</strain>
    </source>
</reference>
<dbReference type="RefSeq" id="WP_194450202.1">
    <property type="nucleotide sequence ID" value="NZ_CP063849.1"/>
</dbReference>
<dbReference type="Gene3D" id="3.40.50.700">
    <property type="entry name" value="NADH:ubiquinone oxidoreductase-like, 20kDa subunit"/>
    <property type="match status" value="1"/>
</dbReference>
<dbReference type="KEGG" id="pfer:IRI77_00835"/>
<dbReference type="InterPro" id="IPR006137">
    <property type="entry name" value="NADH_UbQ_OxRdtase-like_20kDa"/>
</dbReference>
<dbReference type="SUPFAM" id="SSF56770">
    <property type="entry name" value="HydA/Nqo6-like"/>
    <property type="match status" value="1"/>
</dbReference>
<protein>
    <submittedName>
        <fullName evidence="3">NADP oxidoreductase</fullName>
    </submittedName>
</protein>
<accession>A0A7S7SLY8</accession>
<dbReference type="Proteomes" id="UP000593892">
    <property type="component" value="Chromosome"/>
</dbReference>
<dbReference type="PANTHER" id="PTHR42845">
    <property type="entry name" value="COENZYME F420-REDUCING HYDROGENASE, GAMMA SUBUNIT"/>
    <property type="match status" value="1"/>
</dbReference>
<keyword evidence="1" id="KW-0560">Oxidoreductase</keyword>
<dbReference type="GO" id="GO:0016491">
    <property type="term" value="F:oxidoreductase activity"/>
    <property type="evidence" value="ECO:0007669"/>
    <property type="project" value="UniProtKB-KW"/>
</dbReference>
<evidence type="ECO:0000256" key="1">
    <source>
        <dbReference type="ARBA" id="ARBA00023002"/>
    </source>
</evidence>